<dbReference type="AlphaFoldDB" id="A0A0S4IRN5"/>
<protein>
    <recommendedName>
        <fullName evidence="2">PH domain-containing protein</fullName>
    </recommendedName>
</protein>
<name>A0A0S4IRN5_BODSA</name>
<dbReference type="PROSITE" id="PS50003">
    <property type="entry name" value="PH_DOMAIN"/>
    <property type="match status" value="1"/>
</dbReference>
<sequence>MTISNEGDLEAAINALSERVRREIVLVDAQIAKSRAARGYVPTEGTPSKPNNGISSTLASPSAGKPTSPASVTQSVATAVALVVDQQTTTASAASSSSLDAQQKGGPLLNFGRTRMLQSFKPCYFVVDANKGFQWWDSAEAFRRNPTTPADSIPFFEVTSNSRASKFKKAVTCWPLILTEDCSKATDIAISYFALEYVNPKASSSGKTELLVLGASSETEKNEWVTHITKYVKLFLANRMESEAFLEFPVGSKNPTHISVVLDGEAPR</sequence>
<organism evidence="3 4">
    <name type="scientific">Bodo saltans</name>
    <name type="common">Flagellated protozoan</name>
    <dbReference type="NCBI Taxonomy" id="75058"/>
    <lineage>
        <taxon>Eukaryota</taxon>
        <taxon>Discoba</taxon>
        <taxon>Euglenozoa</taxon>
        <taxon>Kinetoplastea</taxon>
        <taxon>Metakinetoplastina</taxon>
        <taxon>Eubodonida</taxon>
        <taxon>Bodonidae</taxon>
        <taxon>Bodo</taxon>
    </lineage>
</organism>
<dbReference type="Proteomes" id="UP000051952">
    <property type="component" value="Unassembled WGS sequence"/>
</dbReference>
<gene>
    <name evidence="3" type="ORF">BSAL_70025</name>
</gene>
<dbReference type="EMBL" id="CYKH01000505">
    <property type="protein sequence ID" value="CUG03099.1"/>
    <property type="molecule type" value="Genomic_DNA"/>
</dbReference>
<evidence type="ECO:0000259" key="2">
    <source>
        <dbReference type="PROSITE" id="PS50003"/>
    </source>
</evidence>
<evidence type="ECO:0000313" key="3">
    <source>
        <dbReference type="EMBL" id="CUG03099.1"/>
    </source>
</evidence>
<dbReference type="OMA" id="WPLILPD"/>
<feature type="region of interest" description="Disordered" evidence="1">
    <location>
        <begin position="37"/>
        <end position="70"/>
    </location>
</feature>
<dbReference type="SUPFAM" id="SSF50729">
    <property type="entry name" value="PH domain-like"/>
    <property type="match status" value="1"/>
</dbReference>
<feature type="domain" description="PH" evidence="2">
    <location>
        <begin position="101"/>
        <end position="233"/>
    </location>
</feature>
<dbReference type="VEuPathDB" id="TriTrypDB:BSAL_70025"/>
<keyword evidence="4" id="KW-1185">Reference proteome</keyword>
<proteinExistence type="predicted"/>
<evidence type="ECO:0000256" key="1">
    <source>
        <dbReference type="SAM" id="MobiDB-lite"/>
    </source>
</evidence>
<dbReference type="OrthoDB" id="264619at2759"/>
<accession>A0A0S4IRN5</accession>
<reference evidence="4" key="1">
    <citation type="submission" date="2015-09" db="EMBL/GenBank/DDBJ databases">
        <authorList>
            <consortium name="Pathogen Informatics"/>
        </authorList>
    </citation>
    <scope>NUCLEOTIDE SEQUENCE [LARGE SCALE GENOMIC DNA]</scope>
    <source>
        <strain evidence="4">Lake Konstanz</strain>
    </source>
</reference>
<evidence type="ECO:0000313" key="4">
    <source>
        <dbReference type="Proteomes" id="UP000051952"/>
    </source>
</evidence>
<dbReference type="InterPro" id="IPR001849">
    <property type="entry name" value="PH_domain"/>
</dbReference>
<feature type="compositionally biased region" description="Polar residues" evidence="1">
    <location>
        <begin position="45"/>
        <end position="60"/>
    </location>
</feature>